<organism evidence="1 2">
    <name type="scientific">Trichoderma longibrachiatum ATCC 18648</name>
    <dbReference type="NCBI Taxonomy" id="983965"/>
    <lineage>
        <taxon>Eukaryota</taxon>
        <taxon>Fungi</taxon>
        <taxon>Dikarya</taxon>
        <taxon>Ascomycota</taxon>
        <taxon>Pezizomycotina</taxon>
        <taxon>Sordariomycetes</taxon>
        <taxon>Hypocreomycetidae</taxon>
        <taxon>Hypocreales</taxon>
        <taxon>Hypocreaceae</taxon>
        <taxon>Trichoderma</taxon>
    </lineage>
</organism>
<evidence type="ECO:0000313" key="1">
    <source>
        <dbReference type="EMBL" id="PTB77592.1"/>
    </source>
</evidence>
<gene>
    <name evidence="1" type="ORF">M440DRAFT_1390879</name>
</gene>
<proteinExistence type="predicted"/>
<keyword evidence="2" id="KW-1185">Reference proteome</keyword>
<dbReference type="AlphaFoldDB" id="A0A2T4C7V1"/>
<sequence length="210" mass="23642">MEAGKGGFLLDCCRVAAIVLREFAVGDRAHSQNDVIITSYKFPNHTREVESSHWNNPSQGLKVILGSLLTNRAIRPSRGHPPDAWPKGLITVAVSTQDSPLKPLKPSKPRGLCSMWALESCHAFSKALDRILVLLVSFDSRHQHYHDGHWSKLGLRAGLFFKPPDRTRIERGAAWRRKRAVEHEALNEHGKYERESKRQADIIVNMLGSL</sequence>
<accession>A0A2T4C7V1</accession>
<reference evidence="1 2" key="1">
    <citation type="submission" date="2016-07" db="EMBL/GenBank/DDBJ databases">
        <title>Multiple horizontal gene transfer events from other fungi enriched the ability of initially mycotrophic Trichoderma (Ascomycota) to feed on dead plant biomass.</title>
        <authorList>
            <consortium name="DOE Joint Genome Institute"/>
            <person name="Aerts A."/>
            <person name="Atanasova L."/>
            <person name="Chenthamara K."/>
            <person name="Zhang J."/>
            <person name="Grujic M."/>
            <person name="Henrissat B."/>
            <person name="Kuo A."/>
            <person name="Salamov A."/>
            <person name="Lipzen A."/>
            <person name="Labutti K."/>
            <person name="Barry K."/>
            <person name="Miao Y."/>
            <person name="Rahimi M.J."/>
            <person name="Shen Q."/>
            <person name="Grigoriev I.V."/>
            <person name="Kubicek C.P."/>
            <person name="Druzhinina I.S."/>
        </authorList>
    </citation>
    <scope>NUCLEOTIDE SEQUENCE [LARGE SCALE GENOMIC DNA]</scope>
    <source>
        <strain evidence="1 2">ATCC 18648</strain>
    </source>
</reference>
<name>A0A2T4C7V1_TRILO</name>
<protein>
    <submittedName>
        <fullName evidence="1">Uncharacterized protein</fullName>
    </submittedName>
</protein>
<evidence type="ECO:0000313" key="2">
    <source>
        <dbReference type="Proteomes" id="UP000240760"/>
    </source>
</evidence>
<dbReference type="EMBL" id="KZ679130">
    <property type="protein sequence ID" value="PTB77592.1"/>
    <property type="molecule type" value="Genomic_DNA"/>
</dbReference>
<dbReference type="Proteomes" id="UP000240760">
    <property type="component" value="Unassembled WGS sequence"/>
</dbReference>